<sequence>MKKNTLLLLAIATSILTMGAGCATANPITPPVAPPVPASNNPTVTTPVSTPVSEVVPENNSPYKLVASKTVSWNENKIVFTHQCDGTIKTESFPGNNRATFCLGKNQLIATQDGITSTLISEENITDAGQAPLLSKVQFTSFTNPTVIVHYTPNACATTVALNQTRLQYFI</sequence>
<comment type="caution">
    <text evidence="2">The sequence shown here is derived from an EMBL/GenBank/DDBJ whole genome shotgun (WGS) entry which is preliminary data.</text>
</comment>
<dbReference type="PROSITE" id="PS51257">
    <property type="entry name" value="PROKAR_LIPOPROTEIN"/>
    <property type="match status" value="1"/>
</dbReference>
<reference evidence="2 3" key="1">
    <citation type="journal article" date="2016" name="Nat. Commun.">
        <title>Thousands of microbial genomes shed light on interconnected biogeochemical processes in an aquifer system.</title>
        <authorList>
            <person name="Anantharaman K."/>
            <person name="Brown C.T."/>
            <person name="Hug L.A."/>
            <person name="Sharon I."/>
            <person name="Castelle C.J."/>
            <person name="Probst A.J."/>
            <person name="Thomas B.C."/>
            <person name="Singh A."/>
            <person name="Wilkins M.J."/>
            <person name="Karaoz U."/>
            <person name="Brodie E.L."/>
            <person name="Williams K.H."/>
            <person name="Hubbard S.S."/>
            <person name="Banfield J.F."/>
        </authorList>
    </citation>
    <scope>NUCLEOTIDE SEQUENCE [LARGE SCALE GENOMIC DNA]</scope>
</reference>
<keyword evidence="1" id="KW-0732">Signal</keyword>
<evidence type="ECO:0000313" key="3">
    <source>
        <dbReference type="Proteomes" id="UP000177907"/>
    </source>
</evidence>
<dbReference type="AlphaFoldDB" id="A0A1F6NXC0"/>
<feature type="signal peptide" evidence="1">
    <location>
        <begin position="1"/>
        <end position="25"/>
    </location>
</feature>
<evidence type="ECO:0000313" key="2">
    <source>
        <dbReference type="EMBL" id="OGH88582.1"/>
    </source>
</evidence>
<evidence type="ECO:0000256" key="1">
    <source>
        <dbReference type="SAM" id="SignalP"/>
    </source>
</evidence>
<gene>
    <name evidence="2" type="ORF">A3J93_00575</name>
</gene>
<accession>A0A1F6NXC0</accession>
<organism evidence="2 3">
    <name type="scientific">Candidatus Magasanikbacteria bacterium RIFOXYC2_FULL_42_28</name>
    <dbReference type="NCBI Taxonomy" id="1798704"/>
    <lineage>
        <taxon>Bacteria</taxon>
        <taxon>Candidatus Magasanikiibacteriota</taxon>
    </lineage>
</organism>
<feature type="chain" id="PRO_5009525863" evidence="1">
    <location>
        <begin position="26"/>
        <end position="171"/>
    </location>
</feature>
<proteinExistence type="predicted"/>
<name>A0A1F6NXC0_9BACT</name>
<dbReference type="EMBL" id="MFQZ01000001">
    <property type="protein sequence ID" value="OGH88582.1"/>
    <property type="molecule type" value="Genomic_DNA"/>
</dbReference>
<dbReference type="STRING" id="1798704.A3J93_00575"/>
<protein>
    <submittedName>
        <fullName evidence="2">Uncharacterized protein</fullName>
    </submittedName>
</protein>
<dbReference type="Proteomes" id="UP000177907">
    <property type="component" value="Unassembled WGS sequence"/>
</dbReference>